<keyword evidence="2" id="KW-1185">Reference proteome</keyword>
<proteinExistence type="predicted"/>
<reference evidence="1 2" key="1">
    <citation type="submission" date="2020-05" db="EMBL/GenBank/DDBJ databases">
        <title>Draft genome sequence of Desulfovibrio sp. strain HN2T.</title>
        <authorList>
            <person name="Ueno A."/>
            <person name="Tamazawa S."/>
            <person name="Tamamura S."/>
            <person name="Murakami T."/>
            <person name="Kiyama T."/>
            <person name="Inomata H."/>
            <person name="Amano Y."/>
            <person name="Miyakawa K."/>
            <person name="Tamaki H."/>
            <person name="Naganuma T."/>
            <person name="Kaneko K."/>
        </authorList>
    </citation>
    <scope>NUCLEOTIDE SEQUENCE [LARGE SCALE GENOMIC DNA]</scope>
    <source>
        <strain evidence="1 2">HN2</strain>
    </source>
</reference>
<dbReference type="AlphaFoldDB" id="A0A7J0BJR6"/>
<dbReference type="RefSeq" id="WP_174405598.1">
    <property type="nucleotide sequence ID" value="NZ_BLVO01000013.1"/>
</dbReference>
<gene>
    <name evidence="1" type="ORF">DSM101010T_23210</name>
</gene>
<evidence type="ECO:0000313" key="2">
    <source>
        <dbReference type="Proteomes" id="UP000503840"/>
    </source>
</evidence>
<accession>A0A7J0BJR6</accession>
<sequence length="76" mass="8529">MTATPYTTLKNNFEKAMLCTAFAEANTDCPCPEQKEHEDTSRKNENTETFKDTLTCIAYAEADTDCPIDTKKNSVQ</sequence>
<evidence type="ECO:0000313" key="1">
    <source>
        <dbReference type="EMBL" id="GFM33956.1"/>
    </source>
</evidence>
<comment type="caution">
    <text evidence="1">The sequence shown here is derived from an EMBL/GenBank/DDBJ whole genome shotgun (WGS) entry which is preliminary data.</text>
</comment>
<organism evidence="1 2">
    <name type="scientific">Desulfovibrio subterraneus</name>
    <dbReference type="NCBI Taxonomy" id="2718620"/>
    <lineage>
        <taxon>Bacteria</taxon>
        <taxon>Pseudomonadati</taxon>
        <taxon>Thermodesulfobacteriota</taxon>
        <taxon>Desulfovibrionia</taxon>
        <taxon>Desulfovibrionales</taxon>
        <taxon>Desulfovibrionaceae</taxon>
        <taxon>Desulfovibrio</taxon>
    </lineage>
</organism>
<dbReference type="EMBL" id="BLVO01000013">
    <property type="protein sequence ID" value="GFM33956.1"/>
    <property type="molecule type" value="Genomic_DNA"/>
</dbReference>
<dbReference type="Proteomes" id="UP000503840">
    <property type="component" value="Unassembled WGS sequence"/>
</dbReference>
<protein>
    <submittedName>
        <fullName evidence="1">Uncharacterized protein</fullName>
    </submittedName>
</protein>
<name>A0A7J0BJR6_9BACT</name>